<dbReference type="SUPFAM" id="SSF56601">
    <property type="entry name" value="beta-lactamase/transpeptidase-like"/>
    <property type="match status" value="1"/>
</dbReference>
<evidence type="ECO:0000259" key="1">
    <source>
        <dbReference type="Pfam" id="PF00905"/>
    </source>
</evidence>
<sequence>MSRSQKRTAVIFSSVILCFALLFLRVFLVATGDELQSVAKSQSSYTLTVDESRGTIYDCNFQPLVNSESSYVLSILPSDEAAAAIADALPAEERIKALTLFESGKPFLQKADTPYIYAKGIDVFTVKHRYATKQLAAHIIGHLDSEGKGAMGIERAYDELLTANSGRLSVTYTVDALRHPLASIAPEVTREGYENPQGVVLTLDKELQQIAEEEGARMIQKGAVVIMEAETGKIRAAASFPSFSPTDIAASLNDKNAPLVNRCFAAYNVGSTFKLSGLAAALEAGITTDYKYTCGGNITVDTLNFFCHNRAGHGELDMNGALEHSCNPYFINLGQQTGYDKLYEMAVRMGFGRADELGQGIKTASGSLPEMATLQNKAVLANFSFGQGELTATPVQIAKLVAVFANGGKMVYPSVVEGISDTTGSQLATPYERPQAYQIISQSIAETVKQMMVNVVEKGSGKNAKPIKNGAGGKTGSAQTGVYEADKEIVHAWFAGFFPAQTPKYVVVVLNEGMNSGGDYAAPVFREIADRVQNLEMRRVEKDS</sequence>
<name>A0A1G9ZRH3_9FIRM</name>
<evidence type="ECO:0000313" key="2">
    <source>
        <dbReference type="EMBL" id="SDN23790.1"/>
    </source>
</evidence>
<dbReference type="AlphaFoldDB" id="A0A1G9ZRH3"/>
<keyword evidence="3" id="KW-1185">Reference proteome</keyword>
<dbReference type="InterPro" id="IPR001460">
    <property type="entry name" value="PCN-bd_Tpept"/>
</dbReference>
<gene>
    <name evidence="2" type="ORF">SAMN05192585_11421</name>
</gene>
<dbReference type="InterPro" id="IPR036138">
    <property type="entry name" value="PBP_dimer_sf"/>
</dbReference>
<dbReference type="GO" id="GO:0005886">
    <property type="term" value="C:plasma membrane"/>
    <property type="evidence" value="ECO:0007669"/>
    <property type="project" value="TreeGrafter"/>
</dbReference>
<organism evidence="2 3">
    <name type="scientific">Acetanaerobacterium elongatum</name>
    <dbReference type="NCBI Taxonomy" id="258515"/>
    <lineage>
        <taxon>Bacteria</taxon>
        <taxon>Bacillati</taxon>
        <taxon>Bacillota</taxon>
        <taxon>Clostridia</taxon>
        <taxon>Eubacteriales</taxon>
        <taxon>Oscillospiraceae</taxon>
        <taxon>Acetanaerobacterium</taxon>
    </lineage>
</organism>
<dbReference type="GO" id="GO:0008658">
    <property type="term" value="F:penicillin binding"/>
    <property type="evidence" value="ECO:0007669"/>
    <property type="project" value="InterPro"/>
</dbReference>
<dbReference type="STRING" id="258515.SAMN05192585_11421"/>
<dbReference type="InterPro" id="IPR012338">
    <property type="entry name" value="Beta-lactam/transpept-like"/>
</dbReference>
<dbReference type="Pfam" id="PF00905">
    <property type="entry name" value="Transpeptidase"/>
    <property type="match status" value="1"/>
</dbReference>
<feature type="domain" description="Penicillin-binding protein transpeptidase" evidence="1">
    <location>
        <begin position="222"/>
        <end position="529"/>
    </location>
</feature>
<dbReference type="EMBL" id="FNID01000014">
    <property type="protein sequence ID" value="SDN23790.1"/>
    <property type="molecule type" value="Genomic_DNA"/>
</dbReference>
<accession>A0A1G9ZRH3</accession>
<dbReference type="InterPro" id="IPR050515">
    <property type="entry name" value="Beta-lactam/transpept"/>
</dbReference>
<dbReference type="GO" id="GO:0071555">
    <property type="term" value="P:cell wall organization"/>
    <property type="evidence" value="ECO:0007669"/>
    <property type="project" value="TreeGrafter"/>
</dbReference>
<reference evidence="2 3" key="1">
    <citation type="submission" date="2016-10" db="EMBL/GenBank/DDBJ databases">
        <authorList>
            <person name="de Groot N.N."/>
        </authorList>
    </citation>
    <scope>NUCLEOTIDE SEQUENCE [LARGE SCALE GENOMIC DNA]</scope>
    <source>
        <strain evidence="2 3">CGMCC 1.5012</strain>
    </source>
</reference>
<dbReference type="Proteomes" id="UP000199182">
    <property type="component" value="Unassembled WGS sequence"/>
</dbReference>
<protein>
    <submittedName>
        <fullName evidence="2">Penicillin-binding protein 2</fullName>
    </submittedName>
</protein>
<dbReference type="Gene3D" id="3.90.1310.10">
    <property type="entry name" value="Penicillin-binding protein 2a (Domain 2)"/>
    <property type="match status" value="1"/>
</dbReference>
<dbReference type="Gene3D" id="3.40.710.10">
    <property type="entry name" value="DD-peptidase/beta-lactamase superfamily"/>
    <property type="match status" value="1"/>
</dbReference>
<proteinExistence type="predicted"/>
<evidence type="ECO:0000313" key="3">
    <source>
        <dbReference type="Proteomes" id="UP000199182"/>
    </source>
</evidence>
<dbReference type="PANTHER" id="PTHR30627">
    <property type="entry name" value="PEPTIDOGLYCAN D,D-TRANSPEPTIDASE"/>
    <property type="match status" value="1"/>
</dbReference>
<dbReference type="SUPFAM" id="SSF56519">
    <property type="entry name" value="Penicillin binding protein dimerisation domain"/>
    <property type="match status" value="1"/>
</dbReference>